<evidence type="ECO:0000313" key="2">
    <source>
        <dbReference type="Proteomes" id="UP001057279"/>
    </source>
</evidence>
<accession>A0ACB9VBU1</accession>
<sequence>MTALQLKELSQSGLYRRRRDRPDSLRLPGPREEALSLHPGIELKPSAVKALSPNHWIPKNDSDSALPLPRALVPSLVEEQRSCRPPV</sequence>
<protein>
    <submittedName>
        <fullName evidence="1">Uncharacterized protein</fullName>
    </submittedName>
</protein>
<reference evidence="1" key="1">
    <citation type="submission" date="2022-03" db="EMBL/GenBank/DDBJ databases">
        <title>Genomic analyses of argali, domestic sheep and their hybrids provide insights into chromosomal evolution, heterosis and genetic basis of agronomic traits.</title>
        <authorList>
            <person name="Li M."/>
        </authorList>
    </citation>
    <scope>NUCLEOTIDE SEQUENCE</scope>
    <source>
        <strain evidence="1">F1 hybrid</strain>
    </source>
</reference>
<dbReference type="EMBL" id="CM043028">
    <property type="protein sequence ID" value="KAI4587255.1"/>
    <property type="molecule type" value="Genomic_DNA"/>
</dbReference>
<comment type="caution">
    <text evidence="1">The sequence shown here is derived from an EMBL/GenBank/DDBJ whole genome shotgun (WGS) entry which is preliminary data.</text>
</comment>
<name>A0ACB9VBU1_9CETA</name>
<keyword evidence="2" id="KW-1185">Reference proteome</keyword>
<gene>
    <name evidence="1" type="ORF">MJG53_005042</name>
</gene>
<dbReference type="Proteomes" id="UP001057279">
    <property type="component" value="Linkage Group LG03"/>
</dbReference>
<organism evidence="1 2">
    <name type="scientific">Ovis ammon polii x Ovis aries</name>
    <dbReference type="NCBI Taxonomy" id="2918886"/>
    <lineage>
        <taxon>Eukaryota</taxon>
        <taxon>Metazoa</taxon>
        <taxon>Chordata</taxon>
        <taxon>Craniata</taxon>
        <taxon>Vertebrata</taxon>
        <taxon>Euteleostomi</taxon>
        <taxon>Mammalia</taxon>
        <taxon>Eutheria</taxon>
        <taxon>Laurasiatheria</taxon>
        <taxon>Artiodactyla</taxon>
        <taxon>Ruminantia</taxon>
        <taxon>Pecora</taxon>
        <taxon>Bovidae</taxon>
        <taxon>Caprinae</taxon>
        <taxon>Ovis</taxon>
    </lineage>
</organism>
<evidence type="ECO:0000313" key="1">
    <source>
        <dbReference type="EMBL" id="KAI4587255.1"/>
    </source>
</evidence>
<proteinExistence type="predicted"/>